<dbReference type="Proteomes" id="UP000684084">
    <property type="component" value="Unassembled WGS sequence"/>
</dbReference>
<comment type="caution">
    <text evidence="2">The sequence shown here is derived from an EMBL/GenBank/DDBJ whole genome shotgun (WGS) entry which is preliminary data.</text>
</comment>
<dbReference type="VEuPathDB" id="FungiDB:RhiirA1_541623"/>
<keyword evidence="1" id="KW-0812">Transmembrane</keyword>
<keyword evidence="1" id="KW-0472">Membrane</keyword>
<evidence type="ECO:0000313" key="6">
    <source>
        <dbReference type="Proteomes" id="UP000232722"/>
    </source>
</evidence>
<evidence type="ECO:0000313" key="4">
    <source>
        <dbReference type="EMBL" id="PKC57409.1"/>
    </source>
</evidence>
<gene>
    <name evidence="2" type="ORF">CHRIB12_LOCUS14709</name>
    <name evidence="4" type="ORF">RhiirA1_541623</name>
    <name evidence="3" type="ORF">RhiirA5_401580</name>
</gene>
<proteinExistence type="predicted"/>
<dbReference type="VEuPathDB" id="FungiDB:FUN_001471"/>
<dbReference type="OrthoDB" id="2339686at2759"/>
<name>A0A2I1F941_9GLOM</name>
<dbReference type="EMBL" id="LLXH01001834">
    <property type="protein sequence ID" value="PKC57409.1"/>
    <property type="molecule type" value="Genomic_DNA"/>
</dbReference>
<reference evidence="3 6" key="2">
    <citation type="submission" date="2017-09" db="EMBL/GenBank/DDBJ databases">
        <title>Extensive intraspecific genome diversity in a model arbuscular mycorrhizal fungus.</title>
        <authorList>
            <person name="Chen E.C."/>
            <person name="Morin E."/>
            <person name="Beaudet D."/>
            <person name="Noel J."/>
            <person name="Ndikumana S."/>
            <person name="Charron P."/>
            <person name="St-Onge C."/>
            <person name="Giorgi J."/>
            <person name="Grigoriev I.V."/>
            <person name="Roux C."/>
            <person name="Martin F.M."/>
            <person name="Corradi N."/>
        </authorList>
    </citation>
    <scope>NUCLEOTIDE SEQUENCE [LARGE SCALE GENOMIC DNA]</scope>
    <source>
        <strain evidence="3 6">A5</strain>
    </source>
</reference>
<accession>A0A2I1F941</accession>
<feature type="transmembrane region" description="Helical" evidence="1">
    <location>
        <begin position="191"/>
        <end position="210"/>
    </location>
</feature>
<reference evidence="4 5" key="4">
    <citation type="submission" date="2017-10" db="EMBL/GenBank/DDBJ databases">
        <title>Genome analyses suggest a sexual origin of heterokaryosis in a supposedly ancient asexual fungus.</title>
        <authorList>
            <person name="Corradi N."/>
            <person name="Sedzielewska K."/>
            <person name="Noel J."/>
            <person name="Charron P."/>
            <person name="Farinelli L."/>
            <person name="Marton T."/>
            <person name="Kruger M."/>
            <person name="Pelin A."/>
            <person name="Brachmann A."/>
            <person name="Corradi N."/>
        </authorList>
    </citation>
    <scope>NUCLEOTIDE SEQUENCE [LARGE SCALE GENOMIC DNA]</scope>
    <source>
        <strain evidence="4 5">A1</strain>
    </source>
</reference>
<feature type="transmembrane region" description="Helical" evidence="1">
    <location>
        <begin position="114"/>
        <end position="132"/>
    </location>
</feature>
<reference evidence="4 5" key="3">
    <citation type="submission" date="2017-10" db="EMBL/GenBank/DDBJ databases">
        <title>Extensive intraspecific genome diversity in a model arbuscular mycorrhizal fungus.</title>
        <authorList>
            <person name="Chen E.C.H."/>
            <person name="Morin E."/>
            <person name="Baudet D."/>
            <person name="Noel J."/>
            <person name="Ndikumana S."/>
            <person name="Charron P."/>
            <person name="St-Onge C."/>
            <person name="Giorgi J."/>
            <person name="Grigoriev I.V."/>
            <person name="Roux C."/>
            <person name="Martin F.M."/>
            <person name="Corradi N."/>
        </authorList>
    </citation>
    <scope>NUCLEOTIDE SEQUENCE [LARGE SCALE GENOMIC DNA]</scope>
    <source>
        <strain evidence="4 5">A1</strain>
    </source>
</reference>
<feature type="transmembrane region" description="Helical" evidence="1">
    <location>
        <begin position="83"/>
        <end position="102"/>
    </location>
</feature>
<reference evidence="3 6" key="1">
    <citation type="submission" date="2016-04" db="EMBL/GenBank/DDBJ databases">
        <title>Genome analyses suggest a sexual origin of heterokaryosis in a supposedly ancient asexual fungus.</title>
        <authorList>
            <person name="Ropars J."/>
            <person name="Sedzielewska K."/>
            <person name="Noel J."/>
            <person name="Charron P."/>
            <person name="Farinelli L."/>
            <person name="Marton T."/>
            <person name="Kruger M."/>
            <person name="Pelin A."/>
            <person name="Brachmann A."/>
            <person name="Corradi N."/>
        </authorList>
    </citation>
    <scope>NUCLEOTIDE SEQUENCE [LARGE SCALE GENOMIC DNA]</scope>
    <source>
        <strain evidence="3 6">A5</strain>
    </source>
</reference>
<evidence type="ECO:0000313" key="3">
    <source>
        <dbReference type="EMBL" id="PKC04188.1"/>
    </source>
</evidence>
<organism evidence="2 7">
    <name type="scientific">Rhizophagus irregularis</name>
    <dbReference type="NCBI Taxonomy" id="588596"/>
    <lineage>
        <taxon>Eukaryota</taxon>
        <taxon>Fungi</taxon>
        <taxon>Fungi incertae sedis</taxon>
        <taxon>Mucoromycota</taxon>
        <taxon>Glomeromycotina</taxon>
        <taxon>Glomeromycetes</taxon>
        <taxon>Glomerales</taxon>
        <taxon>Glomeraceae</taxon>
        <taxon>Rhizophagus</taxon>
    </lineage>
</organism>
<dbReference type="AlphaFoldDB" id="A0A2I1F941"/>
<feature type="transmembrane region" description="Helical" evidence="1">
    <location>
        <begin position="12"/>
        <end position="31"/>
    </location>
</feature>
<dbReference type="EMBL" id="LLXJ01001050">
    <property type="protein sequence ID" value="PKC04188.1"/>
    <property type="molecule type" value="Genomic_DNA"/>
</dbReference>
<keyword evidence="1" id="KW-1133">Transmembrane helix</keyword>
<protein>
    <submittedName>
        <fullName evidence="2">Uncharacterized protein</fullName>
    </submittedName>
</protein>
<evidence type="ECO:0000313" key="2">
    <source>
        <dbReference type="EMBL" id="CAB5375086.1"/>
    </source>
</evidence>
<sequence>MKILENTNFVNFHYLLTIIIIMFMASLHNLIKSILIYQVNTSKSLNTIKIVLNLCGLAFGITNIGILFTKINMSLTKCFAVTYLQMITNFAFTELIMIYIIWKLRQFGNLKDRFGYLLLLMRSLLFIIYISLLRPQITFDGECDNNVNNGRIFLLAATITDLLIDIYFIFHLIQYMRKFLKSNQNIPKNSIIWNALLISLATIQHINIIILSVPIVGYAIQTFVFVILSYLITFDVEKLDNPTPTSEGSLENDLERTRPSSNISIISEDVVLRASNGMLVNMSLKDVRNEIKMEQGYNIERIDSNEEVGISQQPVTFYEVMSMFLGKSDKRQSI</sequence>
<feature type="transmembrane region" description="Helical" evidence="1">
    <location>
        <begin position="216"/>
        <end position="234"/>
    </location>
</feature>
<dbReference type="Proteomes" id="UP000232688">
    <property type="component" value="Unassembled WGS sequence"/>
</dbReference>
<dbReference type="EMBL" id="CAGKOT010000034">
    <property type="protein sequence ID" value="CAB5375086.1"/>
    <property type="molecule type" value="Genomic_DNA"/>
</dbReference>
<dbReference type="Proteomes" id="UP000232722">
    <property type="component" value="Unassembled WGS sequence"/>
</dbReference>
<evidence type="ECO:0000313" key="5">
    <source>
        <dbReference type="Proteomes" id="UP000232688"/>
    </source>
</evidence>
<reference evidence="2" key="5">
    <citation type="submission" date="2020-05" db="EMBL/GenBank/DDBJ databases">
        <authorList>
            <person name="Rincon C."/>
            <person name="Sanders R I."/>
            <person name="Robbins C."/>
            <person name="Chaturvedi A."/>
        </authorList>
    </citation>
    <scope>NUCLEOTIDE SEQUENCE</scope>
    <source>
        <strain evidence="2">CHB12</strain>
    </source>
</reference>
<feature type="transmembrane region" description="Helical" evidence="1">
    <location>
        <begin position="51"/>
        <end position="71"/>
    </location>
</feature>
<dbReference type="VEuPathDB" id="FungiDB:RhiirFUN_026468"/>
<feature type="transmembrane region" description="Helical" evidence="1">
    <location>
        <begin position="152"/>
        <end position="170"/>
    </location>
</feature>
<evidence type="ECO:0000256" key="1">
    <source>
        <dbReference type="SAM" id="Phobius"/>
    </source>
</evidence>
<evidence type="ECO:0000313" key="7">
    <source>
        <dbReference type="Proteomes" id="UP000684084"/>
    </source>
</evidence>